<evidence type="ECO:0000256" key="7">
    <source>
        <dbReference type="ARBA" id="ARBA00022840"/>
    </source>
</evidence>
<evidence type="ECO:0000256" key="5">
    <source>
        <dbReference type="ARBA" id="ARBA00022737"/>
    </source>
</evidence>
<feature type="domain" description="ABC transporter" evidence="12">
    <location>
        <begin position="590"/>
        <end position="836"/>
    </location>
</feature>
<dbReference type="EMBL" id="ML736746">
    <property type="protein sequence ID" value="KAE8407730.1"/>
    <property type="molecule type" value="Genomic_DNA"/>
</dbReference>
<dbReference type="OrthoDB" id="6500128at2759"/>
<evidence type="ECO:0000256" key="9">
    <source>
        <dbReference type="ARBA" id="ARBA00023136"/>
    </source>
</evidence>
<dbReference type="Proteomes" id="UP000325579">
    <property type="component" value="Unassembled WGS sequence"/>
</dbReference>
<keyword evidence="8 11" id="KW-1133">Transmembrane helix</keyword>
<evidence type="ECO:0000259" key="13">
    <source>
        <dbReference type="PROSITE" id="PS50929"/>
    </source>
</evidence>
<keyword evidence="14" id="KW-0378">Hydrolase</keyword>
<keyword evidence="15" id="KW-1185">Reference proteome</keyword>
<dbReference type="PROSITE" id="PS00211">
    <property type="entry name" value="ABC_TRANSPORTER_1"/>
    <property type="match status" value="1"/>
</dbReference>
<dbReference type="RefSeq" id="XP_031945049.1">
    <property type="nucleotide sequence ID" value="XM_032086349.1"/>
</dbReference>
<sequence>MENVRLLSTGTGFLIVLILHVYAFRHILSWATRRITTRYRSLVQVYEDQDGEATQQTIEHTAKWGLRLAILVIATAGMAIVGLRMGLAMPHIQYPANVAYWMEFGVWICVLIQSIALTVPSSSTEHFAVSWRMGASSLVALLICLVQIYANSHSGHIGNVYIALAGAQIAIGVTIVLLSSLIPRRPDVFYKGIMVDRQFTTSLLGWVSFSWIDPVLRKSEHSQRLAISDLPELDNSTRGVTVYRVWKGMAAKYNLSASWGLWCSIFRSHGRALLYQMALTLLLSFLSFGPQIALWHILKLLEARESGKNADMLWVPVIGLGLSVLGSATLDTLKFWISFNNLNLRVQQQLSLAIFNKAVRLHRATSSDEADNDETTPNPVNMAAVDARNIADFFCFFFIIYESPTKLAIASVFLTRLLGWRSLLAGVTIWGLLTLFNAWAVSRYSTTQAASMQHRDNRLRAVVEMLRGVRQIKFSALESRWEGRIRQLRGSEIRAQWAVCLWQMAFMSMYFISPILLSATCLSVYIFYHGSLDASTAFTALAVMSSLEIAMGMLPNFISFFLSAKVSIRRVTTYLSQPERFNKVTPAERVEFRGATVAWPGCSDTASTLTGLTLAFPEDSLSIITGPTGSGKSLLLAAILGEAEILNGSISAPVPVSFEQIAHVRAADPWVANSAVAFVSQSMWLQTSTLRENILLGLPLDKERYAKVIFACALEKDLELLPQKDQTEISANGTNLSGGQRWRICLARALYSRARTLLLDDIFSALDVHTCEHISQYALGGELLQGRTCILVTHHLKLCLPRAKYLVQLENGGLKSADILPEPQPAPQQPLIPSIQPKEEALPALLESAYPDRGSLESINISSSSATAEKASRLATNSSERTVASTFLTEGGNIFQWLFLAVSFMGFSGLMLAKSWWIHIWTDDFQASAPVPGQATEQIASQHSVLYYLGVYIILSLLACAFGTGRIYSTSSVALRASQNLFHKVLSSVLRAPLQWHDNTPLGHVLSRFSADFNALDAQVGTELCSTFEYAMDVAAALIAGTIANPALLIITIVLLTMYFWFARRYIKASRQLKDLENDAKGPLLEELESTISGLSSVRAFGQVDVAVQRFQDKVGLHARAFWHLWLLNRWLAFRVNVLGAAFSALSAVMVAYMPGISPSVAGFAIGFTLQISFNMAMGIRAYSNLEQAMNSVKRIHSLTTIQTESDKGHDQDLPRGWPREGKLEVSQLFVQHAAHLPPVLKGLHFTVSPNSRVGVIGRTGAGKSSLVLALFRFLEASHGSIMVDNVDISQVSLSRLRSQLAIIPQHPVLFRGTVRSNLDPFGEYDDAALAGALQAVGWYQDRDSEASPGSPLRSSSDRDSLVEEGVDTEHDYLLMEKGTENPLDQPVADCGENLSQGQQQLLCLARAIIRRPKILVMDEATSSVDSSTDDLIQRSLRSALGQYQTTFLVIAHRLKTIADSDMVLVMDDGMIVESGSPKELLLREQSSFRGMVYQDPEREMLEDIILNGIQ</sequence>
<dbReference type="InterPro" id="IPR027417">
    <property type="entry name" value="P-loop_NTPase"/>
</dbReference>
<dbReference type="Gene3D" id="3.40.50.300">
    <property type="entry name" value="P-loop containing nucleotide triphosphate hydrolases"/>
    <property type="match status" value="2"/>
</dbReference>
<feature type="region of interest" description="Disordered" evidence="10">
    <location>
        <begin position="1341"/>
        <end position="1362"/>
    </location>
</feature>
<evidence type="ECO:0000256" key="2">
    <source>
        <dbReference type="ARBA" id="ARBA00009726"/>
    </source>
</evidence>
<dbReference type="InterPro" id="IPR003593">
    <property type="entry name" value="AAA+_ATPase"/>
</dbReference>
<feature type="transmembrane region" description="Helical" evidence="11">
    <location>
        <begin position="272"/>
        <end position="293"/>
    </location>
</feature>
<keyword evidence="6" id="KW-0547">Nucleotide-binding</keyword>
<feature type="transmembrane region" description="Helical" evidence="11">
    <location>
        <begin position="945"/>
        <end position="968"/>
    </location>
</feature>
<comment type="subcellular location">
    <subcellularLocation>
        <location evidence="1">Membrane</location>
        <topology evidence="1">Multi-pass membrane protein</topology>
    </subcellularLocation>
</comment>
<dbReference type="CDD" id="cd18596">
    <property type="entry name" value="ABC_6TM_VMR1_D1_like"/>
    <property type="match status" value="1"/>
</dbReference>
<dbReference type="SMART" id="SM00382">
    <property type="entry name" value="AAA"/>
    <property type="match status" value="2"/>
</dbReference>
<feature type="transmembrane region" description="Helical" evidence="11">
    <location>
        <begin position="68"/>
        <end position="87"/>
    </location>
</feature>
<dbReference type="CDD" id="cd03244">
    <property type="entry name" value="ABCC_MRP_domain2"/>
    <property type="match status" value="1"/>
</dbReference>
<proteinExistence type="inferred from homology"/>
<dbReference type="Gene3D" id="1.20.1560.10">
    <property type="entry name" value="ABC transporter type 1, transmembrane domain"/>
    <property type="match status" value="2"/>
</dbReference>
<organism evidence="14 15">
    <name type="scientific">Aspergillus pseudonomiae</name>
    <dbReference type="NCBI Taxonomy" id="1506151"/>
    <lineage>
        <taxon>Eukaryota</taxon>
        <taxon>Fungi</taxon>
        <taxon>Dikarya</taxon>
        <taxon>Ascomycota</taxon>
        <taxon>Pezizomycotina</taxon>
        <taxon>Eurotiomycetes</taxon>
        <taxon>Eurotiomycetidae</taxon>
        <taxon>Eurotiales</taxon>
        <taxon>Aspergillaceae</taxon>
        <taxon>Aspergillus</taxon>
        <taxon>Aspergillus subgen. Circumdati</taxon>
    </lineage>
</organism>
<keyword evidence="5" id="KW-0677">Repeat</keyword>
<evidence type="ECO:0000256" key="6">
    <source>
        <dbReference type="ARBA" id="ARBA00022741"/>
    </source>
</evidence>
<dbReference type="GO" id="GO:0005524">
    <property type="term" value="F:ATP binding"/>
    <property type="evidence" value="ECO:0007669"/>
    <property type="project" value="UniProtKB-KW"/>
</dbReference>
<evidence type="ECO:0000256" key="4">
    <source>
        <dbReference type="ARBA" id="ARBA00022692"/>
    </source>
</evidence>
<evidence type="ECO:0000256" key="10">
    <source>
        <dbReference type="SAM" id="MobiDB-lite"/>
    </source>
</evidence>
<feature type="domain" description="ABC transmembrane type-1" evidence="13">
    <location>
        <begin position="898"/>
        <end position="1188"/>
    </location>
</feature>
<feature type="transmembrane region" description="Helical" evidence="11">
    <location>
        <begin position="507"/>
        <end position="528"/>
    </location>
</feature>
<dbReference type="PANTHER" id="PTHR24223:SF456">
    <property type="entry name" value="MULTIDRUG RESISTANCE-ASSOCIATED PROTEIN LETHAL(2)03659"/>
    <property type="match status" value="1"/>
</dbReference>
<dbReference type="GO" id="GO:0016887">
    <property type="term" value="F:ATP hydrolysis activity"/>
    <property type="evidence" value="ECO:0007669"/>
    <property type="project" value="InterPro"/>
</dbReference>
<dbReference type="FunFam" id="3.40.50.300:FF:000610">
    <property type="entry name" value="Multidrug resistance-associated ABC transporter"/>
    <property type="match status" value="1"/>
</dbReference>
<dbReference type="Pfam" id="PF00005">
    <property type="entry name" value="ABC_tran"/>
    <property type="match status" value="2"/>
</dbReference>
<dbReference type="PROSITE" id="PS50893">
    <property type="entry name" value="ABC_TRANSPORTER_2"/>
    <property type="match status" value="2"/>
</dbReference>
<keyword evidence="3" id="KW-0813">Transport</keyword>
<dbReference type="SUPFAM" id="SSF90123">
    <property type="entry name" value="ABC transporter transmembrane region"/>
    <property type="match status" value="2"/>
</dbReference>
<feature type="transmembrane region" description="Helical" evidence="11">
    <location>
        <begin position="99"/>
        <end position="119"/>
    </location>
</feature>
<feature type="transmembrane region" description="Helical" evidence="11">
    <location>
        <begin position="423"/>
        <end position="442"/>
    </location>
</feature>
<dbReference type="PANTHER" id="PTHR24223">
    <property type="entry name" value="ATP-BINDING CASSETTE SUB-FAMILY C"/>
    <property type="match status" value="1"/>
</dbReference>
<gene>
    <name evidence="14" type="ORF">BDV37DRAFT_279519</name>
</gene>
<keyword evidence="9 11" id="KW-0472">Membrane</keyword>
<reference evidence="14 15" key="1">
    <citation type="submission" date="2019-04" db="EMBL/GenBank/DDBJ databases">
        <authorList>
            <consortium name="DOE Joint Genome Institute"/>
            <person name="Mondo S."/>
            <person name="Kjaerbolling I."/>
            <person name="Vesth T."/>
            <person name="Frisvad J.C."/>
            <person name="Nybo J.L."/>
            <person name="Theobald S."/>
            <person name="Kildgaard S."/>
            <person name="Isbrandt T."/>
            <person name="Kuo A."/>
            <person name="Sato A."/>
            <person name="Lyhne E.K."/>
            <person name="Kogle M.E."/>
            <person name="Wiebenga A."/>
            <person name="Kun R.S."/>
            <person name="Lubbers R.J."/>
            <person name="Makela M.R."/>
            <person name="Barry K."/>
            <person name="Chovatia M."/>
            <person name="Clum A."/>
            <person name="Daum C."/>
            <person name="Haridas S."/>
            <person name="He G."/>
            <person name="LaButti K."/>
            <person name="Lipzen A."/>
            <person name="Riley R."/>
            <person name="Salamov A."/>
            <person name="Simmons B.A."/>
            <person name="Magnuson J.K."/>
            <person name="Henrissat B."/>
            <person name="Mortensen U.H."/>
            <person name="Larsen T.O."/>
            <person name="Devries R.P."/>
            <person name="Grigoriev I.V."/>
            <person name="Machida M."/>
            <person name="Baker S.E."/>
            <person name="Andersen M.R."/>
            <person name="Cantor M.N."/>
            <person name="Hua S.X."/>
        </authorList>
    </citation>
    <scope>NUCLEOTIDE SEQUENCE [LARGE SCALE GENOMIC DNA]</scope>
    <source>
        <strain evidence="14 15">CBS 119388</strain>
    </source>
</reference>
<feature type="transmembrane region" description="Helical" evidence="11">
    <location>
        <begin position="1034"/>
        <end position="1062"/>
    </location>
</feature>
<dbReference type="CDD" id="cd03250">
    <property type="entry name" value="ABCC_MRP_domain1"/>
    <property type="match status" value="1"/>
</dbReference>
<feature type="transmembrane region" description="Helical" evidence="11">
    <location>
        <begin position="162"/>
        <end position="182"/>
    </location>
</feature>
<feature type="transmembrane region" description="Helical" evidence="11">
    <location>
        <begin position="1160"/>
        <end position="1180"/>
    </location>
</feature>
<dbReference type="Pfam" id="PF00664">
    <property type="entry name" value="ABC_membrane"/>
    <property type="match status" value="2"/>
</dbReference>
<feature type="domain" description="ABC transporter" evidence="12">
    <location>
        <begin position="1224"/>
        <end position="1494"/>
    </location>
</feature>
<dbReference type="InterPro" id="IPR050173">
    <property type="entry name" value="ABC_transporter_C-like"/>
</dbReference>
<evidence type="ECO:0000256" key="11">
    <source>
        <dbReference type="SAM" id="Phobius"/>
    </source>
</evidence>
<dbReference type="InterPro" id="IPR017871">
    <property type="entry name" value="ABC_transporter-like_CS"/>
</dbReference>
<keyword evidence="7" id="KW-0067">ATP-binding</keyword>
<feature type="transmembrane region" description="Helical" evidence="11">
    <location>
        <begin position="131"/>
        <end position="150"/>
    </location>
</feature>
<comment type="similarity">
    <text evidence="2">Belongs to the ABC transporter superfamily. ABCC family. Conjugate transporter (TC 3.A.1.208) subfamily.</text>
</comment>
<evidence type="ECO:0000259" key="12">
    <source>
        <dbReference type="PROSITE" id="PS50893"/>
    </source>
</evidence>
<dbReference type="GO" id="GO:0140359">
    <property type="term" value="F:ABC-type transporter activity"/>
    <property type="evidence" value="ECO:0007669"/>
    <property type="project" value="InterPro"/>
</dbReference>
<feature type="transmembrane region" description="Helical" evidence="11">
    <location>
        <begin position="1132"/>
        <end position="1154"/>
    </location>
</feature>
<protein>
    <submittedName>
        <fullName evidence="14">P-loop containing nucleoside triphosphate hydrolase protein</fullName>
    </submittedName>
</protein>
<evidence type="ECO:0000313" key="14">
    <source>
        <dbReference type="EMBL" id="KAE8407730.1"/>
    </source>
</evidence>
<accession>A0A5N7DMQ8</accession>
<evidence type="ECO:0000313" key="15">
    <source>
        <dbReference type="Proteomes" id="UP000325579"/>
    </source>
</evidence>
<dbReference type="CDD" id="cd18604">
    <property type="entry name" value="ABC_6TM_VMR1_D2_like"/>
    <property type="match status" value="1"/>
</dbReference>
<dbReference type="GO" id="GO:0016020">
    <property type="term" value="C:membrane"/>
    <property type="evidence" value="ECO:0007669"/>
    <property type="project" value="UniProtKB-SubCell"/>
</dbReference>
<feature type="transmembrane region" description="Helical" evidence="11">
    <location>
        <begin position="6"/>
        <end position="24"/>
    </location>
</feature>
<dbReference type="GO" id="GO:0005737">
    <property type="term" value="C:cytoplasm"/>
    <property type="evidence" value="ECO:0007669"/>
    <property type="project" value="UniProtKB-ARBA"/>
</dbReference>
<dbReference type="InterPro" id="IPR011527">
    <property type="entry name" value="ABC1_TM_dom"/>
</dbReference>
<keyword evidence="4 11" id="KW-0812">Transmembrane</keyword>
<feature type="domain" description="ABC transmembrane type-1" evidence="13">
    <location>
        <begin position="278"/>
        <end position="563"/>
    </location>
</feature>
<evidence type="ECO:0000256" key="8">
    <source>
        <dbReference type="ARBA" id="ARBA00022989"/>
    </source>
</evidence>
<dbReference type="InterPro" id="IPR036640">
    <property type="entry name" value="ABC1_TM_sf"/>
</dbReference>
<dbReference type="InterPro" id="IPR003439">
    <property type="entry name" value="ABC_transporter-like_ATP-bd"/>
</dbReference>
<dbReference type="FunFam" id="1.20.1560.10:FF:000013">
    <property type="entry name" value="ABC transporter C family member 2"/>
    <property type="match status" value="1"/>
</dbReference>
<dbReference type="SUPFAM" id="SSF52540">
    <property type="entry name" value="P-loop containing nucleoside triphosphate hydrolases"/>
    <property type="match status" value="2"/>
</dbReference>
<dbReference type="PROSITE" id="PS50929">
    <property type="entry name" value="ABC_TM1F"/>
    <property type="match status" value="2"/>
</dbReference>
<feature type="transmembrane region" description="Helical" evidence="11">
    <location>
        <begin position="313"/>
        <end position="337"/>
    </location>
</feature>
<dbReference type="GeneID" id="43671040"/>
<name>A0A5N7DMQ8_9EURO</name>
<evidence type="ECO:0000256" key="1">
    <source>
        <dbReference type="ARBA" id="ARBA00004141"/>
    </source>
</evidence>
<feature type="transmembrane region" description="Helical" evidence="11">
    <location>
        <begin position="540"/>
        <end position="562"/>
    </location>
</feature>
<evidence type="ECO:0000256" key="3">
    <source>
        <dbReference type="ARBA" id="ARBA00022448"/>
    </source>
</evidence>